<proteinExistence type="predicted"/>
<organism evidence="1 2">
    <name type="scientific">Ladona fulva</name>
    <name type="common">Scarce chaser dragonfly</name>
    <name type="synonym">Libellula fulva</name>
    <dbReference type="NCBI Taxonomy" id="123851"/>
    <lineage>
        <taxon>Eukaryota</taxon>
        <taxon>Metazoa</taxon>
        <taxon>Ecdysozoa</taxon>
        <taxon>Arthropoda</taxon>
        <taxon>Hexapoda</taxon>
        <taxon>Insecta</taxon>
        <taxon>Pterygota</taxon>
        <taxon>Palaeoptera</taxon>
        <taxon>Odonata</taxon>
        <taxon>Epiprocta</taxon>
        <taxon>Anisoptera</taxon>
        <taxon>Libelluloidea</taxon>
        <taxon>Libellulidae</taxon>
        <taxon>Ladona</taxon>
    </lineage>
</organism>
<keyword evidence="2" id="KW-1185">Reference proteome</keyword>
<reference evidence="1" key="2">
    <citation type="submission" date="2017-10" db="EMBL/GenBank/DDBJ databases">
        <title>Ladona fulva Genome sequencing and assembly.</title>
        <authorList>
            <person name="Murali S."/>
            <person name="Richards S."/>
            <person name="Bandaranaike D."/>
            <person name="Bellair M."/>
            <person name="Blankenburg K."/>
            <person name="Chao H."/>
            <person name="Dinh H."/>
            <person name="Doddapaneni H."/>
            <person name="Dugan-Rocha S."/>
            <person name="Elkadiri S."/>
            <person name="Gnanaolivu R."/>
            <person name="Hernandez B."/>
            <person name="Skinner E."/>
            <person name="Javaid M."/>
            <person name="Lee S."/>
            <person name="Li M."/>
            <person name="Ming W."/>
            <person name="Munidasa M."/>
            <person name="Muniz J."/>
            <person name="Nguyen L."/>
            <person name="Hughes D."/>
            <person name="Osuji N."/>
            <person name="Pu L.-L."/>
            <person name="Puazo M."/>
            <person name="Qu C."/>
            <person name="Quiroz J."/>
            <person name="Raj R."/>
            <person name="Weissenberger G."/>
            <person name="Xin Y."/>
            <person name="Zou X."/>
            <person name="Han Y."/>
            <person name="Worley K."/>
            <person name="Muzny D."/>
            <person name="Gibbs R."/>
        </authorList>
    </citation>
    <scope>NUCLEOTIDE SEQUENCE</scope>
    <source>
        <strain evidence="1">Sampled in the wild</strain>
    </source>
</reference>
<evidence type="ECO:0000313" key="1">
    <source>
        <dbReference type="EMBL" id="KAG8238865.1"/>
    </source>
</evidence>
<dbReference type="EMBL" id="KZ309458">
    <property type="protein sequence ID" value="KAG8238865.1"/>
    <property type="molecule type" value="Genomic_DNA"/>
</dbReference>
<reference evidence="1" key="1">
    <citation type="submission" date="2013-04" db="EMBL/GenBank/DDBJ databases">
        <authorList>
            <person name="Qu J."/>
            <person name="Murali S.C."/>
            <person name="Bandaranaike D."/>
            <person name="Bellair M."/>
            <person name="Blankenburg K."/>
            <person name="Chao H."/>
            <person name="Dinh H."/>
            <person name="Doddapaneni H."/>
            <person name="Downs B."/>
            <person name="Dugan-Rocha S."/>
            <person name="Elkadiri S."/>
            <person name="Gnanaolivu R.D."/>
            <person name="Hernandez B."/>
            <person name="Javaid M."/>
            <person name="Jayaseelan J.C."/>
            <person name="Lee S."/>
            <person name="Li M."/>
            <person name="Ming W."/>
            <person name="Munidasa M."/>
            <person name="Muniz J."/>
            <person name="Nguyen L."/>
            <person name="Ongeri F."/>
            <person name="Osuji N."/>
            <person name="Pu L.-L."/>
            <person name="Puazo M."/>
            <person name="Qu C."/>
            <person name="Quiroz J."/>
            <person name="Raj R."/>
            <person name="Weissenberger G."/>
            <person name="Xin Y."/>
            <person name="Zou X."/>
            <person name="Han Y."/>
            <person name="Richards S."/>
            <person name="Worley K."/>
            <person name="Muzny D."/>
            <person name="Gibbs R."/>
        </authorList>
    </citation>
    <scope>NUCLEOTIDE SEQUENCE</scope>
    <source>
        <strain evidence="1">Sampled in the wild</strain>
    </source>
</reference>
<accession>A0A8K0P7G4</accession>
<gene>
    <name evidence="1" type="ORF">J437_LFUL019345</name>
</gene>
<protein>
    <submittedName>
        <fullName evidence="1">Uncharacterized protein</fullName>
    </submittedName>
</protein>
<evidence type="ECO:0000313" key="2">
    <source>
        <dbReference type="Proteomes" id="UP000792457"/>
    </source>
</evidence>
<dbReference type="AlphaFoldDB" id="A0A8K0P7G4"/>
<sequence length="83" mass="9308">MELQSIAKEEVENISVENCQALVKKCAQLTGTDEASTDQDAINLKRLIPAVLRTLRHKTQDITFIKELTSVFKFVNSQVVLTC</sequence>
<comment type="caution">
    <text evidence="1">The sequence shown here is derived from an EMBL/GenBank/DDBJ whole genome shotgun (WGS) entry which is preliminary data.</text>
</comment>
<name>A0A8K0P7G4_LADFU</name>
<dbReference type="Proteomes" id="UP000792457">
    <property type="component" value="Unassembled WGS sequence"/>
</dbReference>